<name>A0A8X6NR56_NEPPI</name>
<organism evidence="1 2">
    <name type="scientific">Nephila pilipes</name>
    <name type="common">Giant wood spider</name>
    <name type="synonym">Nephila maculata</name>
    <dbReference type="NCBI Taxonomy" id="299642"/>
    <lineage>
        <taxon>Eukaryota</taxon>
        <taxon>Metazoa</taxon>
        <taxon>Ecdysozoa</taxon>
        <taxon>Arthropoda</taxon>
        <taxon>Chelicerata</taxon>
        <taxon>Arachnida</taxon>
        <taxon>Araneae</taxon>
        <taxon>Araneomorphae</taxon>
        <taxon>Entelegynae</taxon>
        <taxon>Araneoidea</taxon>
        <taxon>Nephilidae</taxon>
        <taxon>Nephila</taxon>
    </lineage>
</organism>
<dbReference type="EMBL" id="BMAW01107245">
    <property type="protein sequence ID" value="GFT28341.1"/>
    <property type="molecule type" value="Genomic_DNA"/>
</dbReference>
<sequence>MIRFGWQEAKNQQQVFYDKEYFCLCHPDLYFENISFFLLIIRIKEVGSRQFTFPRGNDDKAIEGLYSQKEERVNEDICMKAVAAAHHLKIFPCPMSYPMEDARKRGENRPLTRVIALVEHCSPANVIS</sequence>
<dbReference type="Proteomes" id="UP000887013">
    <property type="component" value="Unassembled WGS sequence"/>
</dbReference>
<keyword evidence="2" id="KW-1185">Reference proteome</keyword>
<evidence type="ECO:0000313" key="1">
    <source>
        <dbReference type="EMBL" id="GFT28341.1"/>
    </source>
</evidence>
<proteinExistence type="predicted"/>
<evidence type="ECO:0000313" key="2">
    <source>
        <dbReference type="Proteomes" id="UP000887013"/>
    </source>
</evidence>
<reference evidence="1" key="1">
    <citation type="submission" date="2020-08" db="EMBL/GenBank/DDBJ databases">
        <title>Multicomponent nature underlies the extraordinary mechanical properties of spider dragline silk.</title>
        <authorList>
            <person name="Kono N."/>
            <person name="Nakamura H."/>
            <person name="Mori M."/>
            <person name="Yoshida Y."/>
            <person name="Ohtoshi R."/>
            <person name="Malay A.D."/>
            <person name="Moran D.A.P."/>
            <person name="Tomita M."/>
            <person name="Numata K."/>
            <person name="Arakawa K."/>
        </authorList>
    </citation>
    <scope>NUCLEOTIDE SEQUENCE</scope>
</reference>
<accession>A0A8X6NR56</accession>
<dbReference type="OrthoDB" id="10295976at2759"/>
<comment type="caution">
    <text evidence="1">The sequence shown here is derived from an EMBL/GenBank/DDBJ whole genome shotgun (WGS) entry which is preliminary data.</text>
</comment>
<dbReference type="AlphaFoldDB" id="A0A8X6NR56"/>
<protein>
    <submittedName>
        <fullName evidence="1">Uncharacterized protein</fullName>
    </submittedName>
</protein>
<gene>
    <name evidence="1" type="ORF">NPIL_156741</name>
</gene>